<evidence type="ECO:0008006" key="3">
    <source>
        <dbReference type="Google" id="ProtNLM"/>
    </source>
</evidence>
<dbReference type="Pfam" id="PF01344">
    <property type="entry name" value="Kelch_1"/>
    <property type="match status" value="1"/>
</dbReference>
<proteinExistence type="predicted"/>
<name>A0AAU9JK01_9CILI</name>
<sequence length="212" mass="24336">MTCIIPDTQLFIYGGYIKEYRARKDAIMIDLVSMESKILKSGKKRAGGGLAQFGGQIYIFGGIKNLKWNHIECDKYDIRTNTWISIASLPCGSGAVCAEVFGNDILVAGFWLDALYSYSIGKNTYSRLFGLITEERKMLIVSEGRVWIMCNNFGFFESQQYGLSRWNRICGVTNLGLYMTQYVKFENKLYFEDGYMNVYSFDLSTRKFRILQ</sequence>
<organism evidence="1 2">
    <name type="scientific">Blepharisma stoltei</name>
    <dbReference type="NCBI Taxonomy" id="1481888"/>
    <lineage>
        <taxon>Eukaryota</taxon>
        <taxon>Sar</taxon>
        <taxon>Alveolata</taxon>
        <taxon>Ciliophora</taxon>
        <taxon>Postciliodesmatophora</taxon>
        <taxon>Heterotrichea</taxon>
        <taxon>Heterotrichida</taxon>
        <taxon>Blepharismidae</taxon>
        <taxon>Blepharisma</taxon>
    </lineage>
</organism>
<keyword evidence="2" id="KW-1185">Reference proteome</keyword>
<dbReference type="Proteomes" id="UP001162131">
    <property type="component" value="Unassembled WGS sequence"/>
</dbReference>
<dbReference type="SUPFAM" id="SSF117281">
    <property type="entry name" value="Kelch motif"/>
    <property type="match status" value="1"/>
</dbReference>
<dbReference type="InterPro" id="IPR015915">
    <property type="entry name" value="Kelch-typ_b-propeller"/>
</dbReference>
<evidence type="ECO:0000313" key="1">
    <source>
        <dbReference type="EMBL" id="CAG9326033.1"/>
    </source>
</evidence>
<dbReference type="EMBL" id="CAJZBQ010000040">
    <property type="protein sequence ID" value="CAG9326033.1"/>
    <property type="molecule type" value="Genomic_DNA"/>
</dbReference>
<gene>
    <name evidence="1" type="ORF">BSTOLATCC_MIC40474</name>
</gene>
<comment type="caution">
    <text evidence="1">The sequence shown here is derived from an EMBL/GenBank/DDBJ whole genome shotgun (WGS) entry which is preliminary data.</text>
</comment>
<reference evidence="1" key="1">
    <citation type="submission" date="2021-09" db="EMBL/GenBank/DDBJ databases">
        <authorList>
            <consortium name="AG Swart"/>
            <person name="Singh M."/>
            <person name="Singh A."/>
            <person name="Seah K."/>
            <person name="Emmerich C."/>
        </authorList>
    </citation>
    <scope>NUCLEOTIDE SEQUENCE</scope>
    <source>
        <strain evidence="1">ATCC30299</strain>
    </source>
</reference>
<evidence type="ECO:0000313" key="2">
    <source>
        <dbReference type="Proteomes" id="UP001162131"/>
    </source>
</evidence>
<dbReference type="Gene3D" id="2.120.10.80">
    <property type="entry name" value="Kelch-type beta propeller"/>
    <property type="match status" value="1"/>
</dbReference>
<dbReference type="AlphaFoldDB" id="A0AAU9JK01"/>
<accession>A0AAU9JK01</accession>
<dbReference type="SMART" id="SM00612">
    <property type="entry name" value="Kelch"/>
    <property type="match status" value="1"/>
</dbReference>
<dbReference type="InterPro" id="IPR006652">
    <property type="entry name" value="Kelch_1"/>
</dbReference>
<protein>
    <recommendedName>
        <fullName evidence="3">F-box/kelch-repeat protein</fullName>
    </recommendedName>
</protein>